<organism evidence="5 6">
    <name type="scientific">Francisella philomiragia</name>
    <dbReference type="NCBI Taxonomy" id="28110"/>
    <lineage>
        <taxon>Bacteria</taxon>
        <taxon>Pseudomonadati</taxon>
        <taxon>Pseudomonadota</taxon>
        <taxon>Gammaproteobacteria</taxon>
        <taxon>Thiotrichales</taxon>
        <taxon>Francisellaceae</taxon>
        <taxon>Francisella</taxon>
    </lineage>
</organism>
<evidence type="ECO:0000256" key="1">
    <source>
        <dbReference type="SAM" id="Phobius"/>
    </source>
</evidence>
<dbReference type="Proteomes" id="UP000031830">
    <property type="component" value="Chromosome"/>
</dbReference>
<dbReference type="EMBL" id="CP009440">
    <property type="protein sequence ID" value="AJI53079.1"/>
    <property type="molecule type" value="Genomic_DNA"/>
</dbReference>
<feature type="domain" description="IcmF-related" evidence="3">
    <location>
        <begin position="471"/>
        <end position="727"/>
    </location>
</feature>
<keyword evidence="1" id="KW-0812">Transmembrane</keyword>
<dbReference type="InterPro" id="IPR027417">
    <property type="entry name" value="P-loop_NTPase"/>
</dbReference>
<feature type="domain" description="Type VI secretion system IcmF C-terminal" evidence="2">
    <location>
        <begin position="976"/>
        <end position="1075"/>
    </location>
</feature>
<dbReference type="AlphaFoldDB" id="A0A0B6CRH3"/>
<dbReference type="Pfam" id="PF14331">
    <property type="entry name" value="IcmF-related_N"/>
    <property type="match status" value="1"/>
</dbReference>
<gene>
    <name evidence="5" type="ORF">LA55_937</name>
</gene>
<dbReference type="InterPro" id="IPR010623">
    <property type="entry name" value="IcmF_C"/>
</dbReference>
<protein>
    <submittedName>
        <fullName evidence="5">Intracellular multiplication and macrophage-killing family protein</fullName>
    </submittedName>
</protein>
<dbReference type="RefSeq" id="WP_044526107.1">
    <property type="nucleotide sequence ID" value="NZ_CP009440.1"/>
</dbReference>
<dbReference type="Pfam" id="PF06744">
    <property type="entry name" value="IcmF_C"/>
    <property type="match status" value="1"/>
</dbReference>
<feature type="transmembrane region" description="Helical" evidence="1">
    <location>
        <begin position="400"/>
        <end position="417"/>
    </location>
</feature>
<evidence type="ECO:0000313" key="6">
    <source>
        <dbReference type="Proteomes" id="UP000031830"/>
    </source>
</evidence>
<evidence type="ECO:0000259" key="3">
    <source>
        <dbReference type="Pfam" id="PF06761"/>
    </source>
</evidence>
<reference evidence="5 6" key="1">
    <citation type="journal article" date="2015" name="Genome Announc.">
        <title>Genome sequencing of 18 francisella strains to aid in assay development and testing.</title>
        <authorList>
            <person name="Johnson S.L."/>
            <person name="Daligault H.E."/>
            <person name="Davenport K.W."/>
            <person name="Coyne S.R."/>
            <person name="Frey K.G."/>
            <person name="Koroleva G.I."/>
            <person name="Broomall S.M."/>
            <person name="Bishop-Lilly K.A."/>
            <person name="Bruce D.C."/>
            <person name="Chertkov O."/>
            <person name="Freitas T."/>
            <person name="Jaissle J."/>
            <person name="Ladner J.T."/>
            <person name="Rosenzweig C.N."/>
            <person name="Gibbons H.S."/>
            <person name="Palacios G.F."/>
            <person name="Redden C.L."/>
            <person name="Xu Y."/>
            <person name="Minogue T.D."/>
            <person name="Chain P.S."/>
        </authorList>
    </citation>
    <scope>NUCLEOTIDE SEQUENCE [LARGE SCALE GENOMIC DNA]</scope>
    <source>
        <strain evidence="5 6">GA01-2794</strain>
    </source>
</reference>
<evidence type="ECO:0000259" key="2">
    <source>
        <dbReference type="Pfam" id="PF06744"/>
    </source>
</evidence>
<proteinExistence type="predicted"/>
<dbReference type="KEGG" id="fpz:LA55_937"/>
<name>A0A0B6CRH3_9GAMM</name>
<dbReference type="InterPro" id="IPR009612">
    <property type="entry name" value="IcmF-rel"/>
</dbReference>
<dbReference type="SUPFAM" id="SSF52540">
    <property type="entry name" value="P-loop containing nucleoside triphosphate hydrolases"/>
    <property type="match status" value="1"/>
</dbReference>
<dbReference type="InterPro" id="IPR053156">
    <property type="entry name" value="T6SS_TssM-like"/>
</dbReference>
<dbReference type="PANTHER" id="PTHR36153">
    <property type="entry name" value="INNER MEMBRANE PROTEIN-RELATED"/>
    <property type="match status" value="1"/>
</dbReference>
<keyword evidence="1" id="KW-1133">Transmembrane helix</keyword>
<dbReference type="InterPro" id="IPR025743">
    <property type="entry name" value="TssM1_N"/>
</dbReference>
<feature type="transmembrane region" description="Helical" evidence="1">
    <location>
        <begin position="39"/>
        <end position="55"/>
    </location>
</feature>
<feature type="transmembrane region" description="Helical" evidence="1">
    <location>
        <begin position="9"/>
        <end position="27"/>
    </location>
</feature>
<evidence type="ECO:0000259" key="4">
    <source>
        <dbReference type="Pfam" id="PF14331"/>
    </source>
</evidence>
<dbReference type="PANTHER" id="PTHR36153:SF1">
    <property type="entry name" value="TYPE VI SECRETION SYSTEM COMPONENT TSSM1"/>
    <property type="match status" value="1"/>
</dbReference>
<feature type="domain" description="Type VI secretion system component TssM1 N-terminal" evidence="4">
    <location>
        <begin position="170"/>
        <end position="380"/>
    </location>
</feature>
<keyword evidence="1" id="KW-0472">Membrane</keyword>
<evidence type="ECO:0000313" key="5">
    <source>
        <dbReference type="EMBL" id="AJI53079.1"/>
    </source>
</evidence>
<dbReference type="Pfam" id="PF06761">
    <property type="entry name" value="IcmF-related"/>
    <property type="match status" value="1"/>
</dbReference>
<dbReference type="OrthoDB" id="9758229at2"/>
<sequence length="1094" mass="126854">MKRNLVSKTIISHISALIIIWILLPFFKLSSYDLFASEVVKLFLTCIYFITFYVIKAHKDYKINFNSADQEYNGYLSKFSEALRELIYLQTKNIRFFRGRGLYRSPWFLTLGLSDSGKTTIVKNCNIHFNSKYSETSAKSNKPTFDWYSSPDVTFIDINSKLTEVNRVEEASLFDNVIDLIKRNRRLKPLDGLILNINAERLITETPNELERDFNKYKIILKKIYNSGIRNIPIYVFLTNMDKVPGFVEYFDPKSFDVTNNILGVTLPSSNVSEPLDWLDDQFNNIINNINENVFSSIRKKNSNIDNDRAFYFVRYFSYLCEKLNSVLADAIYENNYTKSLYLRGVYFTAVSTNKIHHFDKARSDVYFLKNIMKDVILKEGRKATFIDNTVHFLSKHKNYVYSASGVTVVGLVLSWITGYTQASYYLAEVKHTNNTLQPIIGAPLYSPSYWERMQKLAYLAKLKNTKFASWHHFGFSFPTSTDKVLNEQYNIELKEVFRPYVLQEIKSNIQSLISNIANIGDNETVDKAQKMQTLYDWLMMYVMFDKTQHMDTKFIKDNLDSYWKNLYSNDSATLNSLEVYLDDLLLLPTDSLHSKLDNSLIEKAKNVLGGDIYVYRAYEQFKQKNIEQKANYRPVIIGGLQYVNLFEKPISINYIYTIDGWQNYSKESLVKELEIAEKDQWVFDSIDQKTRFDATKAKSKIFDLYWNDYATVWVHALKNIKFRKTNFQQKYNDSRNNSYISVFDQIFTQLKTNLTSDVVSSTNGNDKKMISSLANFVNNRYRVDQLNEKISLLEKLVMIMSGNSNTNQEQAFVVSELIATNKQDSLIGLKEMVKELPTSMTFLVDSYLSSFTYSMFDAGAIYDTDLWNNKLSQFCSSNLASNYPFANSKDELGLSEYKELMSKSSNLMNYINNNVLPFAIKDKSGLLTIKEINGVKFPFDKHLFKQINVISQLNALTKNNNNNSAEDKLNMTLGLTPVLLSNDLSGIDIIYDNKKYGYFNGPQYQQDFYWPATNNDTNGTVQIIWHYKNKEDVKNVYTGPWGLINFLSHFEYNQKDDTYTIKFNKSFATYQISTKGKGSINSLGSLENLQCKF</sequence>
<accession>A0A0B6CRH3</accession>